<dbReference type="RefSeq" id="WP_072949741.1">
    <property type="nucleotide sequence ID" value="NZ_FRCT01000004.1"/>
</dbReference>
<protein>
    <submittedName>
        <fullName evidence="2">DNA binding domain-containing protein, excisionase family</fullName>
    </submittedName>
</protein>
<name>A0A1M7II26_RUMFL</name>
<reference evidence="2 3" key="1">
    <citation type="submission" date="2016-11" db="EMBL/GenBank/DDBJ databases">
        <authorList>
            <person name="Jaros S."/>
            <person name="Januszkiewicz K."/>
            <person name="Wedrychowicz H."/>
        </authorList>
    </citation>
    <scope>NUCLEOTIDE SEQUENCE [LARGE SCALE GENOMIC DNA]</scope>
    <source>
        <strain evidence="2 3">Y1</strain>
    </source>
</reference>
<dbReference type="InterPro" id="IPR041657">
    <property type="entry name" value="HTH_17"/>
</dbReference>
<evidence type="ECO:0000313" key="2">
    <source>
        <dbReference type="EMBL" id="SHM40442.1"/>
    </source>
</evidence>
<dbReference type="InterPro" id="IPR010093">
    <property type="entry name" value="SinI_DNA-bd"/>
</dbReference>
<sequence length="71" mass="7662">MDKTTHCFNVAEVSEQTGLSISLVRKLTRKDEIPHIKIGRRILYPADALVGWLNKNTVGGTTPDKGGAANG</sequence>
<accession>A0A1M7II26</accession>
<dbReference type="EMBL" id="FRCT01000004">
    <property type="protein sequence ID" value="SHM40442.1"/>
    <property type="molecule type" value="Genomic_DNA"/>
</dbReference>
<gene>
    <name evidence="2" type="ORF">SAMN04487860_104135</name>
</gene>
<dbReference type="SUPFAM" id="SSF46955">
    <property type="entry name" value="Putative DNA-binding domain"/>
    <property type="match status" value="1"/>
</dbReference>
<dbReference type="OrthoDB" id="1684751at2"/>
<feature type="domain" description="Helix-turn-helix" evidence="1">
    <location>
        <begin position="8"/>
        <end position="56"/>
    </location>
</feature>
<evidence type="ECO:0000313" key="3">
    <source>
        <dbReference type="Proteomes" id="UP000184394"/>
    </source>
</evidence>
<dbReference type="NCBIfam" id="TIGR01764">
    <property type="entry name" value="excise"/>
    <property type="match status" value="1"/>
</dbReference>
<dbReference type="AlphaFoldDB" id="A0A1M7II26"/>
<organism evidence="2 3">
    <name type="scientific">Ruminococcus flavefaciens</name>
    <dbReference type="NCBI Taxonomy" id="1265"/>
    <lineage>
        <taxon>Bacteria</taxon>
        <taxon>Bacillati</taxon>
        <taxon>Bacillota</taxon>
        <taxon>Clostridia</taxon>
        <taxon>Eubacteriales</taxon>
        <taxon>Oscillospiraceae</taxon>
        <taxon>Ruminococcus</taxon>
    </lineage>
</organism>
<proteinExistence type="predicted"/>
<dbReference type="Proteomes" id="UP000184394">
    <property type="component" value="Unassembled WGS sequence"/>
</dbReference>
<dbReference type="InterPro" id="IPR009061">
    <property type="entry name" value="DNA-bd_dom_put_sf"/>
</dbReference>
<dbReference type="Pfam" id="PF12728">
    <property type="entry name" value="HTH_17"/>
    <property type="match status" value="1"/>
</dbReference>
<evidence type="ECO:0000259" key="1">
    <source>
        <dbReference type="Pfam" id="PF12728"/>
    </source>
</evidence>
<dbReference type="GO" id="GO:0003677">
    <property type="term" value="F:DNA binding"/>
    <property type="evidence" value="ECO:0007669"/>
    <property type="project" value="InterPro"/>
</dbReference>